<name>A0A919LG52_9ACTN</name>
<comment type="caution">
    <text evidence="2">The sequence shown here is derived from an EMBL/GenBank/DDBJ whole genome shotgun (WGS) entry which is preliminary data.</text>
</comment>
<dbReference type="PROSITE" id="PS50931">
    <property type="entry name" value="HTH_LYSR"/>
    <property type="match status" value="1"/>
</dbReference>
<evidence type="ECO:0000259" key="1">
    <source>
        <dbReference type="PROSITE" id="PS50931"/>
    </source>
</evidence>
<proteinExistence type="predicted"/>
<dbReference type="GO" id="GO:0003700">
    <property type="term" value="F:DNA-binding transcription factor activity"/>
    <property type="evidence" value="ECO:0007669"/>
    <property type="project" value="InterPro"/>
</dbReference>
<gene>
    <name evidence="2" type="ORF">Sxan_03930</name>
</gene>
<reference evidence="2" key="1">
    <citation type="submission" date="2020-09" db="EMBL/GenBank/DDBJ databases">
        <title>Whole genome shotgun sequence of Streptomyces xanthophaeus NBRC 12829.</title>
        <authorList>
            <person name="Komaki H."/>
            <person name="Tamura T."/>
        </authorList>
    </citation>
    <scope>NUCLEOTIDE SEQUENCE</scope>
    <source>
        <strain evidence="2">NBRC 12829</strain>
    </source>
</reference>
<dbReference type="InterPro" id="IPR000847">
    <property type="entry name" value="LysR_HTH_N"/>
</dbReference>
<organism evidence="2 3">
    <name type="scientific">Streptomyces xanthophaeus</name>
    <dbReference type="NCBI Taxonomy" id="67385"/>
    <lineage>
        <taxon>Bacteria</taxon>
        <taxon>Bacillati</taxon>
        <taxon>Actinomycetota</taxon>
        <taxon>Actinomycetes</taxon>
        <taxon>Kitasatosporales</taxon>
        <taxon>Streptomycetaceae</taxon>
        <taxon>Streptomyces</taxon>
    </lineage>
</organism>
<dbReference type="Proteomes" id="UP000600026">
    <property type="component" value="Unassembled WGS sequence"/>
</dbReference>
<sequence length="123" mass="14021">MELRDIEIFLVLAEELHSGRTAQRLHVSQAPLSVAADHQLAGRESVPLELLAELPHGTALDLQDYWEDSYLPFRTPRGRPIERIPSGRGQSVRSVRHWARAVERSCGRSEDVSSYCWSLTRSW</sequence>
<dbReference type="Gene3D" id="1.10.10.10">
    <property type="entry name" value="Winged helix-like DNA-binding domain superfamily/Winged helix DNA-binding domain"/>
    <property type="match status" value="1"/>
</dbReference>
<evidence type="ECO:0000313" key="3">
    <source>
        <dbReference type="Proteomes" id="UP000600026"/>
    </source>
</evidence>
<evidence type="ECO:0000313" key="2">
    <source>
        <dbReference type="EMBL" id="GHI83029.1"/>
    </source>
</evidence>
<protein>
    <recommendedName>
        <fullName evidence="1">HTH lysR-type domain-containing protein</fullName>
    </recommendedName>
</protein>
<dbReference type="EMBL" id="BNEE01000003">
    <property type="protein sequence ID" value="GHI83029.1"/>
    <property type="molecule type" value="Genomic_DNA"/>
</dbReference>
<feature type="domain" description="HTH lysR-type" evidence="1">
    <location>
        <begin position="1"/>
        <end position="33"/>
    </location>
</feature>
<dbReference type="AlphaFoldDB" id="A0A919LG52"/>
<dbReference type="InterPro" id="IPR036388">
    <property type="entry name" value="WH-like_DNA-bd_sf"/>
</dbReference>
<keyword evidence="3" id="KW-1185">Reference proteome</keyword>
<accession>A0A919LG52</accession>